<comment type="caution">
    <text evidence="3">The sequence shown here is derived from an EMBL/GenBank/DDBJ whole genome shotgun (WGS) entry which is preliminary data.</text>
</comment>
<keyword evidence="2" id="KW-1133">Transmembrane helix</keyword>
<name>A0A1Y4QI00_9FIRM</name>
<dbReference type="RefSeq" id="WP_087256604.1">
    <property type="nucleotide sequence ID" value="NZ_CAJFOD010000037.1"/>
</dbReference>
<evidence type="ECO:0000256" key="1">
    <source>
        <dbReference type="SAM" id="Coils"/>
    </source>
</evidence>
<accession>A0A1Y4QI00</accession>
<dbReference type="Proteomes" id="UP000196258">
    <property type="component" value="Unassembled WGS sequence"/>
</dbReference>
<dbReference type="AlphaFoldDB" id="A0A1Y4QI00"/>
<evidence type="ECO:0000313" key="4">
    <source>
        <dbReference type="Proteomes" id="UP000196258"/>
    </source>
</evidence>
<keyword evidence="2" id="KW-0812">Transmembrane</keyword>
<feature type="transmembrane region" description="Helical" evidence="2">
    <location>
        <begin position="6"/>
        <end position="25"/>
    </location>
</feature>
<evidence type="ECO:0000313" key="3">
    <source>
        <dbReference type="EMBL" id="OUQ04894.1"/>
    </source>
</evidence>
<organism evidence="3 4">
    <name type="scientific">Thomasclavelia spiroformis</name>
    <dbReference type="NCBI Taxonomy" id="29348"/>
    <lineage>
        <taxon>Bacteria</taxon>
        <taxon>Bacillati</taxon>
        <taxon>Bacillota</taxon>
        <taxon>Erysipelotrichia</taxon>
        <taxon>Erysipelotrichales</taxon>
        <taxon>Coprobacillaceae</taxon>
        <taxon>Thomasclavelia</taxon>
    </lineage>
</organism>
<gene>
    <name evidence="3" type="ORF">B5E91_07725</name>
</gene>
<reference evidence="4" key="1">
    <citation type="submission" date="2017-04" db="EMBL/GenBank/DDBJ databases">
        <title>Function of individual gut microbiota members based on whole genome sequencing of pure cultures obtained from chicken caecum.</title>
        <authorList>
            <person name="Medvecky M."/>
            <person name="Cejkova D."/>
            <person name="Polansky O."/>
            <person name="Karasova D."/>
            <person name="Kubasova T."/>
            <person name="Cizek A."/>
            <person name="Rychlik I."/>
        </authorList>
    </citation>
    <scope>NUCLEOTIDE SEQUENCE [LARGE SCALE GENOMIC DNA]</scope>
    <source>
        <strain evidence="4">An149</strain>
    </source>
</reference>
<keyword evidence="1" id="KW-0175">Coiled coil</keyword>
<keyword evidence="2" id="KW-0472">Membrane</keyword>
<dbReference type="EMBL" id="NFLB01000008">
    <property type="protein sequence ID" value="OUQ04894.1"/>
    <property type="molecule type" value="Genomic_DNA"/>
</dbReference>
<evidence type="ECO:0000256" key="2">
    <source>
        <dbReference type="SAM" id="Phobius"/>
    </source>
</evidence>
<proteinExistence type="predicted"/>
<protein>
    <submittedName>
        <fullName evidence="3">Uncharacterized protein</fullName>
    </submittedName>
</protein>
<feature type="coiled-coil region" evidence="1">
    <location>
        <begin position="26"/>
        <end position="60"/>
    </location>
</feature>
<sequence>MISGILMVLGIFSLLVLGCFFLVYSSEKKRLNLKKHEERINVIEQTNEQLDDVLKQMQALNPPLEKICGQIDKFNHKFLKVK</sequence>